<evidence type="ECO:0000313" key="2">
    <source>
        <dbReference type="Proteomes" id="UP000183471"/>
    </source>
</evidence>
<gene>
    <name evidence="1" type="ORF">SAMN05216402_0310</name>
</gene>
<dbReference type="EMBL" id="FNKY01000001">
    <property type="protein sequence ID" value="SDQ31033.1"/>
    <property type="molecule type" value="Genomic_DNA"/>
</dbReference>
<dbReference type="InterPro" id="IPR017465">
    <property type="entry name" value="EpsL_proteobac"/>
</dbReference>
<name>A0ABY0T670_9PROT</name>
<accession>A0ABY0T670</accession>
<keyword evidence="2" id="KW-1185">Reference proteome</keyword>
<dbReference type="NCBIfam" id="TIGR03014">
    <property type="entry name" value="EpsL"/>
    <property type="match status" value="1"/>
</dbReference>
<proteinExistence type="predicted"/>
<comment type="caution">
    <text evidence="1">The sequence shown here is derived from an EMBL/GenBank/DDBJ whole genome shotgun (WGS) entry which is preliminary data.</text>
</comment>
<dbReference type="SUPFAM" id="SSF56935">
    <property type="entry name" value="Porins"/>
    <property type="match status" value="1"/>
</dbReference>
<organism evidence="1 2">
    <name type="scientific">Nitrosospira multiformis</name>
    <dbReference type="NCBI Taxonomy" id="1231"/>
    <lineage>
        <taxon>Bacteria</taxon>
        <taxon>Pseudomonadati</taxon>
        <taxon>Pseudomonadota</taxon>
        <taxon>Betaproteobacteria</taxon>
        <taxon>Nitrosomonadales</taxon>
        <taxon>Nitrosomonadaceae</taxon>
        <taxon>Nitrosospira</taxon>
    </lineage>
</organism>
<reference evidence="1 2" key="1">
    <citation type="submission" date="2016-10" db="EMBL/GenBank/DDBJ databases">
        <authorList>
            <person name="Varghese N."/>
            <person name="Submissions S."/>
        </authorList>
    </citation>
    <scope>NUCLEOTIDE SEQUENCE [LARGE SCALE GENOMIC DNA]</scope>
    <source>
        <strain evidence="1 2">Nl1</strain>
    </source>
</reference>
<dbReference type="Proteomes" id="UP000183471">
    <property type="component" value="Unassembled WGS sequence"/>
</dbReference>
<sequence>MLLLNLSHYYRRWLAIAILIMLPLFARNAEADARDTFNLNVGTNIMYDSNVFRLSPVIDPVTILGQPTKSDQIITSTAALSLNKFYGLQRFEANGSIVDNRYHNFDFLNFIGKNYLAAWHWQLTPYLHGKLSSDYKESLNNFANLTGFINSTNRNLRTDTNQRFDGIFEINRALHVVGGVSEAKLENSQLTVQDFDNKVLSVEGGLRYVFPSGSSLTYKTRIGDGDFFKRPQPITSSLFDTGFKETEHGLQLIWPVTIKTSIDARIAHLDRKHDHFSQRNFAGFVGNFDFNWNVTSKTRLTASWTRTLSNFQTAATFQLTQFQPFSSSYAATNRLSLMPVWQISEKTTLRLRYDYITRDFLGAVIPIPGDHRTDTQHTGLIAMDWQPLNSLFVSASLQRDHRSSNLETYKYDNTIATISARLNF</sequence>
<protein>
    <submittedName>
        <fullName evidence="1">Exopolysaccharide biosynthesis operon protein EpsL</fullName>
    </submittedName>
</protein>
<evidence type="ECO:0000313" key="1">
    <source>
        <dbReference type="EMBL" id="SDQ31033.1"/>
    </source>
</evidence>
<dbReference type="RefSeq" id="WP_074630486.1">
    <property type="nucleotide sequence ID" value="NZ_FNKY01000001.1"/>
</dbReference>